<dbReference type="InterPro" id="IPR016888">
    <property type="entry name" value="UCP028498"/>
</dbReference>
<dbReference type="Pfam" id="PF10012">
    <property type="entry name" value="DUF2255"/>
    <property type="match status" value="1"/>
</dbReference>
<comment type="caution">
    <text evidence="1">The sequence shown here is derived from an EMBL/GenBank/DDBJ whole genome shotgun (WGS) entry which is preliminary data.</text>
</comment>
<organism evidence="1 2">
    <name type="scientific">Streptomyces sulfonofaciens</name>
    <dbReference type="NCBI Taxonomy" id="68272"/>
    <lineage>
        <taxon>Bacteria</taxon>
        <taxon>Bacillati</taxon>
        <taxon>Actinomycetota</taxon>
        <taxon>Actinomycetes</taxon>
        <taxon>Kitasatosporales</taxon>
        <taxon>Streptomycetaceae</taxon>
        <taxon>Streptomyces</taxon>
    </lineage>
</organism>
<evidence type="ECO:0008006" key="3">
    <source>
        <dbReference type="Google" id="ProtNLM"/>
    </source>
</evidence>
<evidence type="ECO:0000313" key="1">
    <source>
        <dbReference type="EMBL" id="GHH82328.1"/>
    </source>
</evidence>
<keyword evidence="2" id="KW-1185">Reference proteome</keyword>
<sequence length="134" mass="14598">MHDGSWDSDDLEDFRGSDEILLRVRRVDGGLDEARPVWVVEAGGNVFVRGYRGPDSAWYRRARASGEGMVRTGDRWRPVRFTPAAAEVTRSDIDDAYRSKYARSGYVSALLEEGPASATLRLDAAAGPPGPAAA</sequence>
<dbReference type="RefSeq" id="WP_189934274.1">
    <property type="nucleotide sequence ID" value="NZ_BNCD01000012.1"/>
</dbReference>
<proteinExistence type="predicted"/>
<dbReference type="Gene3D" id="2.30.110.10">
    <property type="entry name" value="Electron Transport, Fmn-binding Protein, Chain A"/>
    <property type="match status" value="1"/>
</dbReference>
<reference evidence="1" key="2">
    <citation type="submission" date="2020-09" db="EMBL/GenBank/DDBJ databases">
        <authorList>
            <person name="Sun Q."/>
            <person name="Ohkuma M."/>
        </authorList>
    </citation>
    <scope>NUCLEOTIDE SEQUENCE</scope>
    <source>
        <strain evidence="1">JCM 5069</strain>
    </source>
</reference>
<dbReference type="EMBL" id="BNCD01000012">
    <property type="protein sequence ID" value="GHH82328.1"/>
    <property type="molecule type" value="Genomic_DNA"/>
</dbReference>
<evidence type="ECO:0000313" key="2">
    <source>
        <dbReference type="Proteomes" id="UP000603708"/>
    </source>
</evidence>
<name>A0A919GD07_9ACTN</name>
<reference evidence="1" key="1">
    <citation type="journal article" date="2014" name="Int. J. Syst. Evol. Microbiol.">
        <title>Complete genome sequence of Corynebacterium casei LMG S-19264T (=DSM 44701T), isolated from a smear-ripened cheese.</title>
        <authorList>
            <consortium name="US DOE Joint Genome Institute (JGI-PGF)"/>
            <person name="Walter F."/>
            <person name="Albersmeier A."/>
            <person name="Kalinowski J."/>
            <person name="Ruckert C."/>
        </authorList>
    </citation>
    <scope>NUCLEOTIDE SEQUENCE</scope>
    <source>
        <strain evidence="1">JCM 5069</strain>
    </source>
</reference>
<dbReference type="AlphaFoldDB" id="A0A919GD07"/>
<protein>
    <recommendedName>
        <fullName evidence="3">DUF2255 family protein</fullName>
    </recommendedName>
</protein>
<dbReference type="Proteomes" id="UP000603708">
    <property type="component" value="Unassembled WGS sequence"/>
</dbReference>
<accession>A0A919GD07</accession>
<gene>
    <name evidence="1" type="ORF">GCM10018793_41870</name>
</gene>
<dbReference type="InterPro" id="IPR012349">
    <property type="entry name" value="Split_barrel_FMN-bd"/>
</dbReference>